<accession>A0A0E9WAC2</accession>
<sequence length="52" mass="5845">MPYGVVCGCTYTVQHRLPCNDMISHHIRQASSVCGTVCLSTARHFKVDYTEK</sequence>
<dbReference type="EMBL" id="GBXM01022139">
    <property type="protein sequence ID" value="JAH86438.1"/>
    <property type="molecule type" value="Transcribed_RNA"/>
</dbReference>
<dbReference type="AlphaFoldDB" id="A0A0E9WAC2"/>
<name>A0A0E9WAC2_ANGAN</name>
<proteinExistence type="predicted"/>
<reference evidence="1" key="2">
    <citation type="journal article" date="2015" name="Fish Shellfish Immunol.">
        <title>Early steps in the European eel (Anguilla anguilla)-Vibrio vulnificus interaction in the gills: Role of the RtxA13 toxin.</title>
        <authorList>
            <person name="Callol A."/>
            <person name="Pajuelo D."/>
            <person name="Ebbesson L."/>
            <person name="Teles M."/>
            <person name="MacKenzie S."/>
            <person name="Amaro C."/>
        </authorList>
    </citation>
    <scope>NUCLEOTIDE SEQUENCE</scope>
</reference>
<reference evidence="1" key="1">
    <citation type="submission" date="2014-11" db="EMBL/GenBank/DDBJ databases">
        <authorList>
            <person name="Amaro Gonzalez C."/>
        </authorList>
    </citation>
    <scope>NUCLEOTIDE SEQUENCE</scope>
</reference>
<evidence type="ECO:0000313" key="1">
    <source>
        <dbReference type="EMBL" id="JAH86438.1"/>
    </source>
</evidence>
<protein>
    <submittedName>
        <fullName evidence="1">Uncharacterized protein</fullName>
    </submittedName>
</protein>
<organism evidence="1">
    <name type="scientific">Anguilla anguilla</name>
    <name type="common">European freshwater eel</name>
    <name type="synonym">Muraena anguilla</name>
    <dbReference type="NCBI Taxonomy" id="7936"/>
    <lineage>
        <taxon>Eukaryota</taxon>
        <taxon>Metazoa</taxon>
        <taxon>Chordata</taxon>
        <taxon>Craniata</taxon>
        <taxon>Vertebrata</taxon>
        <taxon>Euteleostomi</taxon>
        <taxon>Actinopterygii</taxon>
        <taxon>Neopterygii</taxon>
        <taxon>Teleostei</taxon>
        <taxon>Anguilliformes</taxon>
        <taxon>Anguillidae</taxon>
        <taxon>Anguilla</taxon>
    </lineage>
</organism>